<keyword evidence="10" id="KW-1185">Reference proteome</keyword>
<dbReference type="Proteomes" id="UP000244905">
    <property type="component" value="Unassembled WGS sequence"/>
</dbReference>
<dbReference type="GeneID" id="82526135"/>
<evidence type="ECO:0000259" key="8">
    <source>
        <dbReference type="Pfam" id="PF14322"/>
    </source>
</evidence>
<gene>
    <name evidence="9" type="ORF">C5O23_07235</name>
</gene>
<dbReference type="Gene3D" id="1.10.3780.10">
    <property type="entry name" value="SusD-like"/>
    <property type="match status" value="1"/>
</dbReference>
<accession>A0A2V1IPH0</accession>
<dbReference type="Pfam" id="PF14322">
    <property type="entry name" value="SusD-like_3"/>
    <property type="match status" value="1"/>
</dbReference>
<comment type="caution">
    <text evidence="9">The sequence shown here is derived from an EMBL/GenBank/DDBJ whole genome shotgun (WGS) entry which is preliminary data.</text>
</comment>
<feature type="domain" description="SusD-like N-terminal" evidence="8">
    <location>
        <begin position="71"/>
        <end position="235"/>
    </location>
</feature>
<feature type="chain" id="PRO_5016172482" evidence="6">
    <location>
        <begin position="21"/>
        <end position="514"/>
    </location>
</feature>
<feature type="domain" description="RagB/SusD" evidence="7">
    <location>
        <begin position="351"/>
        <end position="498"/>
    </location>
</feature>
<dbReference type="PROSITE" id="PS51257">
    <property type="entry name" value="PROKAR_LIPOPROTEIN"/>
    <property type="match status" value="1"/>
</dbReference>
<dbReference type="InterPro" id="IPR033985">
    <property type="entry name" value="SusD-like_N"/>
</dbReference>
<evidence type="ECO:0000256" key="5">
    <source>
        <dbReference type="ARBA" id="ARBA00023237"/>
    </source>
</evidence>
<proteinExistence type="inferred from homology"/>
<evidence type="ECO:0000259" key="7">
    <source>
        <dbReference type="Pfam" id="PF07980"/>
    </source>
</evidence>
<dbReference type="GO" id="GO:0009279">
    <property type="term" value="C:cell outer membrane"/>
    <property type="evidence" value="ECO:0007669"/>
    <property type="project" value="UniProtKB-SubCell"/>
</dbReference>
<keyword evidence="4" id="KW-0472">Membrane</keyword>
<evidence type="ECO:0000256" key="6">
    <source>
        <dbReference type="SAM" id="SignalP"/>
    </source>
</evidence>
<evidence type="ECO:0000313" key="9">
    <source>
        <dbReference type="EMBL" id="PWB02242.1"/>
    </source>
</evidence>
<evidence type="ECO:0000256" key="3">
    <source>
        <dbReference type="ARBA" id="ARBA00022729"/>
    </source>
</evidence>
<keyword evidence="3 6" id="KW-0732">Signal</keyword>
<evidence type="ECO:0000256" key="2">
    <source>
        <dbReference type="ARBA" id="ARBA00006275"/>
    </source>
</evidence>
<dbReference type="SUPFAM" id="SSF48452">
    <property type="entry name" value="TPR-like"/>
    <property type="match status" value="1"/>
</dbReference>
<name>A0A2V1IPH0_9BACT</name>
<dbReference type="InterPro" id="IPR012944">
    <property type="entry name" value="SusD_RagB_dom"/>
</dbReference>
<dbReference type="Pfam" id="PF07980">
    <property type="entry name" value="SusD_RagB"/>
    <property type="match status" value="1"/>
</dbReference>
<evidence type="ECO:0000313" key="10">
    <source>
        <dbReference type="Proteomes" id="UP000244905"/>
    </source>
</evidence>
<organism evidence="9 10">
    <name type="scientific">Duncaniella muris</name>
    <dbReference type="NCBI Taxonomy" id="2094150"/>
    <lineage>
        <taxon>Bacteria</taxon>
        <taxon>Pseudomonadati</taxon>
        <taxon>Bacteroidota</taxon>
        <taxon>Bacteroidia</taxon>
        <taxon>Bacteroidales</taxon>
        <taxon>Muribaculaceae</taxon>
        <taxon>Duncaniella</taxon>
    </lineage>
</organism>
<dbReference type="Gene3D" id="1.25.40.10">
    <property type="entry name" value="Tetratricopeptide repeat domain"/>
    <property type="match status" value="1"/>
</dbReference>
<evidence type="ECO:0000256" key="1">
    <source>
        <dbReference type="ARBA" id="ARBA00004442"/>
    </source>
</evidence>
<sequence length="514" mass="57360">MTFSKYILFGAIALSAPAFTACVGDLDVEPENPTTKTEITSADDLYNELAGVYGGLVFEGGITVDDGGAGVYTRQLWNLQELCTDETLIGSNWGDAGLSELIYSTWSTDNHWLYECFSRFNYQISISNQFLRDLKKHAGLLPESGNLSAEVLGAEARTIRALSYYHMIDIFGRGPWSTENSQVGITPPTYDSKELFEAVVEDLKDAIPSLVPASQQIYGRLSREAGYMLLAKLYLNAEVYTGEARWQDCANACNEIRKTIDNLAPTYKYLFCATNDKYVGNGEIIWGIPQDATSLTTYGGTTYLSGGSYRGDSDLLKTLGVSVSGWAGPRVREELAKAFADGDDRCLMYEGDYTAEIKDLGDQNQGYMCVKYVYTPETDYKNEAQDEPYCNTVFNPTDYPLFRLADVYLMLAECELHNATGCNGLEMMNRVRRRANLGDVSSLTAENILKERMCELYWEGHRRSDLIRFGKFAGSDYVWSWKGGTPDGSNTQAYRNRYCIPTQFISTLGQNPGY</sequence>
<feature type="signal peptide" evidence="6">
    <location>
        <begin position="1"/>
        <end position="20"/>
    </location>
</feature>
<dbReference type="Gene3D" id="1.25.40.390">
    <property type="match status" value="1"/>
</dbReference>
<dbReference type="RefSeq" id="WP_107032275.1">
    <property type="nucleotide sequence ID" value="NZ_CAJSYL010000019.1"/>
</dbReference>
<keyword evidence="5" id="KW-0998">Cell outer membrane</keyword>
<reference evidence="10" key="1">
    <citation type="submission" date="2018-02" db="EMBL/GenBank/DDBJ databases">
        <authorList>
            <person name="Clavel T."/>
            <person name="Strowig T."/>
        </authorList>
    </citation>
    <scope>NUCLEOTIDE SEQUENCE [LARGE SCALE GENOMIC DNA]</scope>
    <source>
        <strain evidence="10">DSM 103720</strain>
    </source>
</reference>
<comment type="subcellular location">
    <subcellularLocation>
        <location evidence="1">Cell outer membrane</location>
    </subcellularLocation>
</comment>
<dbReference type="AlphaFoldDB" id="A0A2V1IPH0"/>
<evidence type="ECO:0000256" key="4">
    <source>
        <dbReference type="ARBA" id="ARBA00023136"/>
    </source>
</evidence>
<dbReference type="InterPro" id="IPR011990">
    <property type="entry name" value="TPR-like_helical_dom_sf"/>
</dbReference>
<dbReference type="EMBL" id="PUEC01000014">
    <property type="protein sequence ID" value="PWB02242.1"/>
    <property type="molecule type" value="Genomic_DNA"/>
</dbReference>
<protein>
    <submittedName>
        <fullName evidence="9">RagB/SusD family nutrient uptake outer membrane protein</fullName>
    </submittedName>
</protein>
<comment type="similarity">
    <text evidence="2">Belongs to the SusD family.</text>
</comment>